<feature type="compositionally biased region" description="Low complexity" evidence="1">
    <location>
        <begin position="425"/>
        <end position="467"/>
    </location>
</feature>
<feature type="domain" description="Peptidase S33 tripeptidyl aminopeptidase-like C-terminal" evidence="4">
    <location>
        <begin position="487"/>
        <end position="549"/>
    </location>
</feature>
<proteinExistence type="predicted"/>
<keyword evidence="6" id="KW-1185">Reference proteome</keyword>
<evidence type="ECO:0000313" key="6">
    <source>
        <dbReference type="Proteomes" id="UP001596004"/>
    </source>
</evidence>
<sequence>MSRPFSGAARLTWRWPVMGVALLAMAPALWVTATSPRAAAAARGEPAVEEGACPVPVPPGTRCGFLVVPERRDVAGSRKIRVGYAVHRSTAADRKPDPVVYTSGGPASASIQLTGRLTDLPLGRDRDVVVLEQRGSRWSRPRLDCPEIARALLDTLGMPGGPDDPAERRRMASGAVACRDRLTGQGVDLRGYVTSEIAADVVDLRHALGYDRWNLFGVSYSTRSMLAAARADPQGTRSVVLDSFLPPLTRRYDEAAADLASSLQSLARQWPGLPRRFAAMVRRLNERPAEVRTTDPLNGRPFTARLTGDDVATILGEAMHEVDVLPVVPALVDAVAGGDDRPLRVLADQAGGELVSRDFGLFYAVMCQDEAPFNGFPGEARPRLFTVVADKAVCDAWGLPASTSATATRGAAPRQPAGPPPAPPVTATDTPVPSPSAAATGASAASPSVTATGAPAQSPSAAATGAPVPSPPAVAGGGDAAGAGGSASMPVLVVGGQYDPATPVAKARAAAQALPGARFVEFAGVGHAVFLSSRCGRQTISAFVADPSAAAPCDPRKASYQIWRPGDFHVTSVVQRLSTGAWWLLIPFALFLVTSIGQLAAGSRALVRQSAAGRVSSVVALTTVAGFAGVTFTLLTVVGLYGAAVTNETALGVGVPSAVLWYGTVAAMSAALSVAALLRSRLHWQTAAPVAAAVTLLLWWFLYL</sequence>
<dbReference type="PANTHER" id="PTHR43433">
    <property type="entry name" value="HYDROLASE, ALPHA/BETA FOLD FAMILY PROTEIN"/>
    <property type="match status" value="1"/>
</dbReference>
<evidence type="ECO:0000256" key="1">
    <source>
        <dbReference type="SAM" id="MobiDB-lite"/>
    </source>
</evidence>
<feature type="transmembrane region" description="Helical" evidence="2">
    <location>
        <begin position="685"/>
        <end position="703"/>
    </location>
</feature>
<keyword evidence="2" id="KW-0472">Membrane</keyword>
<dbReference type="InterPro" id="IPR000073">
    <property type="entry name" value="AB_hydrolase_1"/>
</dbReference>
<evidence type="ECO:0000256" key="2">
    <source>
        <dbReference type="SAM" id="Phobius"/>
    </source>
</evidence>
<dbReference type="InterPro" id="IPR050471">
    <property type="entry name" value="AB_hydrolase"/>
</dbReference>
<reference evidence="6" key="1">
    <citation type="journal article" date="2019" name="Int. J. Syst. Evol. Microbiol.">
        <title>The Global Catalogue of Microorganisms (GCM) 10K type strain sequencing project: providing services to taxonomists for standard genome sequencing and annotation.</title>
        <authorList>
            <consortium name="The Broad Institute Genomics Platform"/>
            <consortium name="The Broad Institute Genome Sequencing Center for Infectious Disease"/>
            <person name="Wu L."/>
            <person name="Ma J."/>
        </authorList>
    </citation>
    <scope>NUCLEOTIDE SEQUENCE [LARGE SCALE GENOMIC DNA]</scope>
    <source>
        <strain evidence="6">CGMCC 4.7132</strain>
    </source>
</reference>
<evidence type="ECO:0000259" key="3">
    <source>
        <dbReference type="Pfam" id="PF00561"/>
    </source>
</evidence>
<dbReference type="Gene3D" id="3.40.50.1820">
    <property type="entry name" value="alpha/beta hydrolase"/>
    <property type="match status" value="2"/>
</dbReference>
<dbReference type="InterPro" id="IPR013595">
    <property type="entry name" value="Pept_S33_TAP-like_C"/>
</dbReference>
<dbReference type="RefSeq" id="WP_380841115.1">
    <property type="nucleotide sequence ID" value="NZ_JBHSFP010000009.1"/>
</dbReference>
<dbReference type="Pfam" id="PF00561">
    <property type="entry name" value="Abhydrolase_1"/>
    <property type="match status" value="1"/>
</dbReference>
<feature type="transmembrane region" description="Helical" evidence="2">
    <location>
        <begin position="659"/>
        <end position="678"/>
    </location>
</feature>
<dbReference type="EMBL" id="JBHSFP010000009">
    <property type="protein sequence ID" value="MFC4532328.1"/>
    <property type="molecule type" value="Genomic_DNA"/>
</dbReference>
<dbReference type="PANTHER" id="PTHR43433:SF5">
    <property type="entry name" value="AB HYDROLASE-1 DOMAIN-CONTAINING PROTEIN"/>
    <property type="match status" value="1"/>
</dbReference>
<accession>A0ABV9CJ60</accession>
<evidence type="ECO:0000313" key="5">
    <source>
        <dbReference type="EMBL" id="MFC4532328.1"/>
    </source>
</evidence>
<dbReference type="Pfam" id="PF08386">
    <property type="entry name" value="Abhydrolase_4"/>
    <property type="match status" value="1"/>
</dbReference>
<feature type="region of interest" description="Disordered" evidence="1">
    <location>
        <begin position="405"/>
        <end position="481"/>
    </location>
</feature>
<protein>
    <submittedName>
        <fullName evidence="5">Alpha/beta hydrolase</fullName>
    </submittedName>
</protein>
<feature type="transmembrane region" description="Helical" evidence="2">
    <location>
        <begin position="581"/>
        <end position="606"/>
    </location>
</feature>
<dbReference type="InterPro" id="IPR029058">
    <property type="entry name" value="AB_hydrolase_fold"/>
</dbReference>
<feature type="transmembrane region" description="Helical" evidence="2">
    <location>
        <begin position="618"/>
        <end position="644"/>
    </location>
</feature>
<organism evidence="5 6">
    <name type="scientific">Sphaerisporangium dianthi</name>
    <dbReference type="NCBI Taxonomy" id="1436120"/>
    <lineage>
        <taxon>Bacteria</taxon>
        <taxon>Bacillati</taxon>
        <taxon>Actinomycetota</taxon>
        <taxon>Actinomycetes</taxon>
        <taxon>Streptosporangiales</taxon>
        <taxon>Streptosporangiaceae</taxon>
        <taxon>Sphaerisporangium</taxon>
    </lineage>
</organism>
<dbReference type="SUPFAM" id="SSF53474">
    <property type="entry name" value="alpha/beta-Hydrolases"/>
    <property type="match status" value="1"/>
</dbReference>
<keyword evidence="2" id="KW-1133">Transmembrane helix</keyword>
<name>A0ABV9CJ60_9ACTN</name>
<gene>
    <name evidence="5" type="ORF">ACFO60_16265</name>
</gene>
<dbReference type="Proteomes" id="UP001596004">
    <property type="component" value="Unassembled WGS sequence"/>
</dbReference>
<evidence type="ECO:0000259" key="4">
    <source>
        <dbReference type="Pfam" id="PF08386"/>
    </source>
</evidence>
<dbReference type="GO" id="GO:0016787">
    <property type="term" value="F:hydrolase activity"/>
    <property type="evidence" value="ECO:0007669"/>
    <property type="project" value="UniProtKB-KW"/>
</dbReference>
<keyword evidence="2" id="KW-0812">Transmembrane</keyword>
<keyword evidence="5" id="KW-0378">Hydrolase</keyword>
<feature type="compositionally biased region" description="Low complexity" evidence="1">
    <location>
        <begin position="405"/>
        <end position="415"/>
    </location>
</feature>
<comment type="caution">
    <text evidence="5">The sequence shown here is derived from an EMBL/GenBank/DDBJ whole genome shotgun (WGS) entry which is preliminary data.</text>
</comment>
<feature type="domain" description="AB hydrolase-1" evidence="3">
    <location>
        <begin position="98"/>
        <end position="270"/>
    </location>
</feature>